<dbReference type="InterPro" id="IPR011545">
    <property type="entry name" value="DEAD/DEAH_box_helicase_dom"/>
</dbReference>
<proteinExistence type="predicted"/>
<organism evidence="6 7">
    <name type="scientific">Lysobacter silvisoli</name>
    <dbReference type="NCBI Taxonomy" id="2293254"/>
    <lineage>
        <taxon>Bacteria</taxon>
        <taxon>Pseudomonadati</taxon>
        <taxon>Pseudomonadota</taxon>
        <taxon>Gammaproteobacteria</taxon>
        <taxon>Lysobacterales</taxon>
        <taxon>Lysobacteraceae</taxon>
        <taxon>Lysobacter</taxon>
    </lineage>
</organism>
<protein>
    <submittedName>
        <fullName evidence="6">DUF1998 domain-containing protein</fullName>
    </submittedName>
</protein>
<dbReference type="OrthoDB" id="9760034at2"/>
<keyword evidence="1" id="KW-0547">Nucleotide-binding</keyword>
<dbReference type="SMART" id="SM00487">
    <property type="entry name" value="DEXDc"/>
    <property type="match status" value="1"/>
</dbReference>
<evidence type="ECO:0000256" key="2">
    <source>
        <dbReference type="ARBA" id="ARBA00022840"/>
    </source>
</evidence>
<evidence type="ECO:0000313" key="6">
    <source>
        <dbReference type="EMBL" id="RDZ26654.1"/>
    </source>
</evidence>
<sequence>MAQALARHDDDERGLAPTQGTRGDGDALARALGRRYADRITGHYTLPGREGRYAPIPDDVPAALRAALHARGIERLYSHQAQAWEAARAGEHVAVVTPTASGKSLCYTLPVVSAAMAGGAKALYLFPTKALAQDQVAELLDLNRAGELGVKAYTFDGDTPGDARQAIRLHGDIVVSNPDMLHQAILPHHTKWAQFFENLRYVVIDEIHTYRGVFGSHVANVLRRLKRVCAFYGANPQFILCSATIGNPQAHAQALIEAPVRAIVESGAPSGDKHVLLWNPPVVNADLGLRASARSQSNRIARIAIKAGLKILVFAQTRLMVEVLTKYLKDVFDHDPRKPARIRAYRGGYLPTERREAERAMRDGRIDGIVATSALELGVDIGSLDVVVLNGYPGSVAATWQRFGRAGRRQQPSLGVLVASSQPLDQYVVRHPEFFADSPPEHARIAADQPLILFDHIRCASFELPFRAGEGYGPIDPQVYLQALSETGVLHQEGERWEWIADSYPANAVSLRSVADGNFVVVDRSDGRQAIIAEVDYSAAALTLYEGAIHMIQSTPYQVEKLDWDGRKAYVTRTHVDYYTDSIDYTKLKVLERFDGAAAGLGDSHHGEVHVVRRVAGYKKIRYYTHENIGYGPVNLPDQELHTTAVWWQLPQAVLRSAFASRQDALDGFLGAGHALHVVATVAVMADARDLQKAVGNGDGAWFASADRNGRGQLRGTEGHALAPVEVQQFVPTVYLYDNFPGGVGLSEPLWTRQAELLQRAAELVQRCDCRAGCPACVGPALAADEADGAATPKALAQQVLALLCEDAEA</sequence>
<evidence type="ECO:0000256" key="3">
    <source>
        <dbReference type="SAM" id="MobiDB-lite"/>
    </source>
</evidence>
<evidence type="ECO:0000256" key="1">
    <source>
        <dbReference type="ARBA" id="ARBA00022741"/>
    </source>
</evidence>
<dbReference type="SMART" id="SM00490">
    <property type="entry name" value="HELICc"/>
    <property type="match status" value="1"/>
</dbReference>
<feature type="compositionally biased region" description="Basic and acidic residues" evidence="3">
    <location>
        <begin position="1"/>
        <end position="14"/>
    </location>
</feature>
<dbReference type="PROSITE" id="PS51192">
    <property type="entry name" value="HELICASE_ATP_BIND_1"/>
    <property type="match status" value="1"/>
</dbReference>
<accession>A0A371JYE1</accession>
<gene>
    <name evidence="6" type="ORF">DX914_16875</name>
</gene>
<dbReference type="PANTHER" id="PTHR47957">
    <property type="entry name" value="ATP-DEPENDENT HELICASE HRQ1"/>
    <property type="match status" value="1"/>
</dbReference>
<dbReference type="PROSITE" id="PS51194">
    <property type="entry name" value="HELICASE_CTER"/>
    <property type="match status" value="1"/>
</dbReference>
<dbReference type="GO" id="GO:0036297">
    <property type="term" value="P:interstrand cross-link repair"/>
    <property type="evidence" value="ECO:0007669"/>
    <property type="project" value="TreeGrafter"/>
</dbReference>
<dbReference type="RefSeq" id="WP_115860894.1">
    <property type="nucleotide sequence ID" value="NZ_QTSU01000003.1"/>
</dbReference>
<evidence type="ECO:0000259" key="4">
    <source>
        <dbReference type="PROSITE" id="PS51192"/>
    </source>
</evidence>
<dbReference type="Gene3D" id="3.40.50.300">
    <property type="entry name" value="P-loop containing nucleotide triphosphate hydrolases"/>
    <property type="match status" value="2"/>
</dbReference>
<dbReference type="Proteomes" id="UP000264492">
    <property type="component" value="Unassembled WGS sequence"/>
</dbReference>
<feature type="domain" description="Helicase C-terminal" evidence="5">
    <location>
        <begin position="299"/>
        <end position="452"/>
    </location>
</feature>
<feature type="domain" description="Helicase ATP-binding" evidence="4">
    <location>
        <begin position="84"/>
        <end position="263"/>
    </location>
</feature>
<keyword evidence="2" id="KW-0067">ATP-binding</keyword>
<dbReference type="InterPro" id="IPR001650">
    <property type="entry name" value="Helicase_C-like"/>
</dbReference>
<name>A0A371JYE1_9GAMM</name>
<dbReference type="GO" id="GO:0043138">
    <property type="term" value="F:3'-5' DNA helicase activity"/>
    <property type="evidence" value="ECO:0007669"/>
    <property type="project" value="TreeGrafter"/>
</dbReference>
<dbReference type="Pfam" id="PF09369">
    <property type="entry name" value="MZB"/>
    <property type="match status" value="1"/>
</dbReference>
<dbReference type="PANTHER" id="PTHR47957:SF3">
    <property type="entry name" value="ATP-DEPENDENT HELICASE HRQ1"/>
    <property type="match status" value="1"/>
</dbReference>
<dbReference type="Pfam" id="PF00270">
    <property type="entry name" value="DEAD"/>
    <property type="match status" value="1"/>
</dbReference>
<dbReference type="CDD" id="cd18797">
    <property type="entry name" value="SF2_C_Hrq"/>
    <property type="match status" value="1"/>
</dbReference>
<dbReference type="AlphaFoldDB" id="A0A371JYE1"/>
<dbReference type="SUPFAM" id="SSF52540">
    <property type="entry name" value="P-loop containing nucleoside triphosphate hydrolases"/>
    <property type="match status" value="1"/>
</dbReference>
<comment type="caution">
    <text evidence="6">The sequence shown here is derived from an EMBL/GenBank/DDBJ whole genome shotgun (WGS) entry which is preliminary data.</text>
</comment>
<dbReference type="InterPro" id="IPR018973">
    <property type="entry name" value="MZB"/>
</dbReference>
<dbReference type="GO" id="GO:0006289">
    <property type="term" value="P:nucleotide-excision repair"/>
    <property type="evidence" value="ECO:0007669"/>
    <property type="project" value="TreeGrafter"/>
</dbReference>
<dbReference type="GO" id="GO:0003676">
    <property type="term" value="F:nucleic acid binding"/>
    <property type="evidence" value="ECO:0007669"/>
    <property type="project" value="InterPro"/>
</dbReference>
<dbReference type="InterPro" id="IPR014001">
    <property type="entry name" value="Helicase_ATP-bd"/>
</dbReference>
<evidence type="ECO:0000313" key="7">
    <source>
        <dbReference type="Proteomes" id="UP000264492"/>
    </source>
</evidence>
<feature type="region of interest" description="Disordered" evidence="3">
    <location>
        <begin position="1"/>
        <end position="26"/>
    </location>
</feature>
<keyword evidence="7" id="KW-1185">Reference proteome</keyword>
<dbReference type="EMBL" id="QTSU01000003">
    <property type="protein sequence ID" value="RDZ26654.1"/>
    <property type="molecule type" value="Genomic_DNA"/>
</dbReference>
<reference evidence="6 7" key="1">
    <citation type="submission" date="2018-08" db="EMBL/GenBank/DDBJ databases">
        <title>Lysobacter sp. zong2l5, whole genome shotgun sequence.</title>
        <authorList>
            <person name="Zhang X."/>
            <person name="Feng G."/>
            <person name="Zhu H."/>
        </authorList>
    </citation>
    <scope>NUCLEOTIDE SEQUENCE [LARGE SCALE GENOMIC DNA]</scope>
    <source>
        <strain evidence="7">zong2l5</strain>
    </source>
</reference>
<dbReference type="InterPro" id="IPR027417">
    <property type="entry name" value="P-loop_NTPase"/>
</dbReference>
<dbReference type="Pfam" id="PF00271">
    <property type="entry name" value="Helicase_C"/>
    <property type="match status" value="1"/>
</dbReference>
<dbReference type="GO" id="GO:0005524">
    <property type="term" value="F:ATP binding"/>
    <property type="evidence" value="ECO:0007669"/>
    <property type="project" value="UniProtKB-KW"/>
</dbReference>
<evidence type="ECO:0000259" key="5">
    <source>
        <dbReference type="PROSITE" id="PS51194"/>
    </source>
</evidence>
<dbReference type="CDD" id="cd17923">
    <property type="entry name" value="DEXHc_Hrq1-like"/>
    <property type="match status" value="1"/>
</dbReference>